<protein>
    <submittedName>
        <fullName evidence="1">Uncharacterized protein</fullName>
    </submittedName>
</protein>
<dbReference type="EMBL" id="BAABAJ010000004">
    <property type="protein sequence ID" value="GAA3908626.1"/>
    <property type="molecule type" value="Genomic_DNA"/>
</dbReference>
<accession>A0ABP7LZN7</accession>
<evidence type="ECO:0000313" key="2">
    <source>
        <dbReference type="Proteomes" id="UP001501000"/>
    </source>
</evidence>
<comment type="caution">
    <text evidence="1">The sequence shown here is derived from an EMBL/GenBank/DDBJ whole genome shotgun (WGS) entry which is preliminary data.</text>
</comment>
<evidence type="ECO:0000313" key="1">
    <source>
        <dbReference type="EMBL" id="GAA3908626.1"/>
    </source>
</evidence>
<name>A0ABP7LZN7_9ACTN</name>
<keyword evidence="2" id="KW-1185">Reference proteome</keyword>
<dbReference type="Proteomes" id="UP001501000">
    <property type="component" value="Unassembled WGS sequence"/>
</dbReference>
<gene>
    <name evidence="1" type="ORF">GCM10022244_18330</name>
</gene>
<sequence>MLIATDEAGRVIKKPSKPAIGRMLANLRRGNAHLVLERVEEGLEGSWYVQVLLRDDNTYQLEFRDGVAAEHYQTRTVSQEKVLTAVLGWAVGKADWKVDFMWNNIGSQFEADDTQRPS</sequence>
<proteinExistence type="predicted"/>
<dbReference type="RefSeq" id="WP_345280435.1">
    <property type="nucleotide sequence ID" value="NZ_BAABAJ010000004.1"/>
</dbReference>
<reference evidence="2" key="1">
    <citation type="journal article" date="2019" name="Int. J. Syst. Evol. Microbiol.">
        <title>The Global Catalogue of Microorganisms (GCM) 10K type strain sequencing project: providing services to taxonomists for standard genome sequencing and annotation.</title>
        <authorList>
            <consortium name="The Broad Institute Genomics Platform"/>
            <consortium name="The Broad Institute Genome Sequencing Center for Infectious Disease"/>
            <person name="Wu L."/>
            <person name="Ma J."/>
        </authorList>
    </citation>
    <scope>NUCLEOTIDE SEQUENCE [LARGE SCALE GENOMIC DNA]</scope>
    <source>
        <strain evidence="2">JCM 16956</strain>
    </source>
</reference>
<organism evidence="1 2">
    <name type="scientific">Streptomyces gulbargensis</name>
    <dbReference type="NCBI Taxonomy" id="364901"/>
    <lineage>
        <taxon>Bacteria</taxon>
        <taxon>Bacillati</taxon>
        <taxon>Actinomycetota</taxon>
        <taxon>Actinomycetes</taxon>
        <taxon>Kitasatosporales</taxon>
        <taxon>Streptomycetaceae</taxon>
        <taxon>Streptomyces</taxon>
    </lineage>
</organism>